<dbReference type="AlphaFoldDB" id="A0A1H9W6Q6"/>
<sequence length="349" mass="38365">MYFKSLLTLAALACSSLLYAQNKLESTGMVGVGTLKPTAPLTVHTDIDSRPNWVVGDPVGLLKLSRIGTLNASYNESAEFRIGHGGPQYWGSKLDLYINGGSNTNNIPDQHAMTWQYNGNVGIGTTNPTSLLQLGEFNQSISGKQLLIPGVYNFERVQLGQIGNGNVALEMVNHNSNTSSYGVRLMTNIDNGAAGLQFQYAPGASSYEALAYQTAMVIDLNGQVGIGTLFPREKLSVNGNIRARELKVETNHWPDYVFNDEYKVLSLADTEKFIKANKHLPGMPTAKALEEQGVAVSEMLKLQQKKIEELTLHLIDKEKQMQALQNLVEKQSKILNKIQEKVSKAENHK</sequence>
<protein>
    <submittedName>
        <fullName evidence="3">Uncharacterized protein</fullName>
    </submittedName>
</protein>
<dbReference type="Proteomes" id="UP000199572">
    <property type="component" value="Unassembled WGS sequence"/>
</dbReference>
<keyword evidence="4" id="KW-1185">Reference proteome</keyword>
<evidence type="ECO:0000313" key="3">
    <source>
        <dbReference type="EMBL" id="SES29630.1"/>
    </source>
</evidence>
<dbReference type="OrthoDB" id="755226at2"/>
<dbReference type="STRING" id="390241.SAMN04488023_16016"/>
<dbReference type="EMBL" id="FOGG01000060">
    <property type="protein sequence ID" value="SES29630.1"/>
    <property type="molecule type" value="Genomic_DNA"/>
</dbReference>
<keyword evidence="1" id="KW-0175">Coiled coil</keyword>
<dbReference type="RefSeq" id="WP_090889863.1">
    <property type="nucleotide sequence ID" value="NZ_FOGG01000060.1"/>
</dbReference>
<gene>
    <name evidence="3" type="ORF">SAMN04488023_16016</name>
</gene>
<proteinExistence type="predicted"/>
<name>A0A1H9W6Q6_9SPHI</name>
<accession>A0A1H9W6Q6</accession>
<feature type="coiled-coil region" evidence="1">
    <location>
        <begin position="300"/>
        <end position="348"/>
    </location>
</feature>
<evidence type="ECO:0000256" key="1">
    <source>
        <dbReference type="SAM" id="Coils"/>
    </source>
</evidence>
<evidence type="ECO:0000256" key="2">
    <source>
        <dbReference type="SAM" id="SignalP"/>
    </source>
</evidence>
<feature type="signal peptide" evidence="2">
    <location>
        <begin position="1"/>
        <end position="20"/>
    </location>
</feature>
<reference evidence="3 4" key="1">
    <citation type="submission" date="2016-10" db="EMBL/GenBank/DDBJ databases">
        <authorList>
            <person name="de Groot N.N."/>
        </authorList>
    </citation>
    <scope>NUCLEOTIDE SEQUENCE [LARGE SCALE GENOMIC DNA]</scope>
    <source>
        <strain evidence="3 4">DSM 18610</strain>
    </source>
</reference>
<keyword evidence="2" id="KW-0732">Signal</keyword>
<organism evidence="3 4">
    <name type="scientific">Pedobacter rhizosphaerae</name>
    <dbReference type="NCBI Taxonomy" id="390241"/>
    <lineage>
        <taxon>Bacteria</taxon>
        <taxon>Pseudomonadati</taxon>
        <taxon>Bacteroidota</taxon>
        <taxon>Sphingobacteriia</taxon>
        <taxon>Sphingobacteriales</taxon>
        <taxon>Sphingobacteriaceae</taxon>
        <taxon>Pedobacter</taxon>
    </lineage>
</organism>
<feature type="chain" id="PRO_5011698063" evidence="2">
    <location>
        <begin position="21"/>
        <end position="349"/>
    </location>
</feature>
<evidence type="ECO:0000313" key="4">
    <source>
        <dbReference type="Proteomes" id="UP000199572"/>
    </source>
</evidence>